<proteinExistence type="inferred from homology"/>
<dbReference type="InterPro" id="IPR043132">
    <property type="entry name" value="BCAT-like_C"/>
</dbReference>
<keyword evidence="4 6" id="KW-0663">Pyridoxal phosphate</keyword>
<dbReference type="Gene3D" id="3.20.10.10">
    <property type="entry name" value="D-amino Acid Aminotransferase, subunit A, domain 2"/>
    <property type="match status" value="1"/>
</dbReference>
<dbReference type="PRINTS" id="PR00095">
    <property type="entry name" value="ANTSNTHASEI"/>
</dbReference>
<sequence>MEQPFALFDDMRPHGAGCRLYEQAAGEIVAWSIEEVRPALEGLRAAHGAGRHLAGYIAYDACYALEPKLWPLARQGGGPLLWFGIFNSFSRPAAPPLPDGAGGWTSRPVPRISRSDYLAGAQEVRDHLYAGDFYQANLTFGCDVTVLGDPLAAYARLRQRSRAGWAGVLRHPRGWLLSLSPEQFFTIKGRTIEAKPMKGTAPRRSGPELDRAEVSKLAADPKQRAENMMIVDLLRNDLARVAEAGTVEVPELFCVESFPTVHQMVSRVTAKLREDVDPVTVFETLFPCGSITGAPKLAAIRALRRLEHEPRGAYCGSMGWIDPNGDASFNVLIRTLELQDGNNVARLGLGSGLVVDSVLEDEWAECLLKGEFVAPDVQEFDLIETMRFDPHQGVIDLDRHLDRLKNAAADFQFKFDRHAARNELQAATFRRKDSAMVRLMLSPKGSIAIEVKELPQTPSGAVEVVVRPLPVDPSDFRLRYKTTAKDVLKQVRRDADAFEAVFTDPEGRLTEGSYTNIFVERDGKLLTPPLERGLLPGLLRQRLIDEGQAEEHDLTPDDLRQGFLIGNMVRGLIKARLA</sequence>
<keyword evidence="8" id="KW-0032">Aminotransferase</keyword>
<evidence type="ECO:0000256" key="4">
    <source>
        <dbReference type="ARBA" id="ARBA00022898"/>
    </source>
</evidence>
<evidence type="ECO:0000256" key="2">
    <source>
        <dbReference type="ARBA" id="ARBA00009320"/>
    </source>
</evidence>
<keyword evidence="8" id="KW-0808">Transferase</keyword>
<protein>
    <recommendedName>
        <fullName evidence="3">Probable branched-chain-amino-acid aminotransferase</fullName>
    </recommendedName>
</protein>
<dbReference type="Gene3D" id="3.30.470.10">
    <property type="match status" value="1"/>
</dbReference>
<feature type="domain" description="Chorismate-utilising enzyme C-terminal" evidence="7">
    <location>
        <begin position="114"/>
        <end position="369"/>
    </location>
</feature>
<gene>
    <name evidence="8" type="primary">pabB</name>
    <name evidence="8" type="ORF">LZ536_12805</name>
</gene>
<dbReference type="InterPro" id="IPR036038">
    <property type="entry name" value="Aminotransferase-like"/>
</dbReference>
<accession>A0ABT0RQ35</accession>
<dbReference type="NCBIfam" id="TIGR00553">
    <property type="entry name" value="pabB"/>
    <property type="match status" value="1"/>
</dbReference>
<dbReference type="SUPFAM" id="SSF56752">
    <property type="entry name" value="D-aminoacid aminotransferase-like PLP-dependent enzymes"/>
    <property type="match status" value="1"/>
</dbReference>
<dbReference type="InterPro" id="IPR019999">
    <property type="entry name" value="Anth_synth_I-like"/>
</dbReference>
<dbReference type="InterPro" id="IPR005801">
    <property type="entry name" value="ADC_synthase"/>
</dbReference>
<comment type="cofactor">
    <cofactor evidence="1 6">
        <name>pyridoxal 5'-phosphate</name>
        <dbReference type="ChEBI" id="CHEBI:597326"/>
    </cofactor>
</comment>
<evidence type="ECO:0000256" key="6">
    <source>
        <dbReference type="RuleBase" id="RU004516"/>
    </source>
</evidence>
<keyword evidence="9" id="KW-1185">Reference proteome</keyword>
<evidence type="ECO:0000259" key="7">
    <source>
        <dbReference type="Pfam" id="PF00425"/>
    </source>
</evidence>
<name>A0ABT0RQ35_9SPHN</name>
<dbReference type="InterPro" id="IPR018300">
    <property type="entry name" value="Aminotrans_IV_CS"/>
</dbReference>
<dbReference type="Gene3D" id="3.60.120.10">
    <property type="entry name" value="Anthranilate synthase"/>
    <property type="match status" value="1"/>
</dbReference>
<dbReference type="Pfam" id="PF00425">
    <property type="entry name" value="Chorismate_bind"/>
    <property type="match status" value="1"/>
</dbReference>
<reference evidence="8" key="1">
    <citation type="submission" date="2022-05" db="EMBL/GenBank/DDBJ databases">
        <authorList>
            <person name="Jo J.-H."/>
            <person name="Im W.-T."/>
        </authorList>
    </citation>
    <scope>NUCLEOTIDE SEQUENCE</scope>
    <source>
        <strain evidence="8">SE158</strain>
    </source>
</reference>
<dbReference type="PROSITE" id="PS00770">
    <property type="entry name" value="AA_TRANSFER_CLASS_4"/>
    <property type="match status" value="1"/>
</dbReference>
<evidence type="ECO:0000313" key="9">
    <source>
        <dbReference type="Proteomes" id="UP001165363"/>
    </source>
</evidence>
<dbReference type="GO" id="GO:0046820">
    <property type="term" value="F:4-amino-4-deoxychorismate synthase activity"/>
    <property type="evidence" value="ECO:0007669"/>
    <property type="project" value="UniProtKB-EC"/>
</dbReference>
<dbReference type="InterPro" id="IPR005802">
    <property type="entry name" value="ADC_synth_comp_1"/>
</dbReference>
<dbReference type="SUPFAM" id="SSF56322">
    <property type="entry name" value="ADC synthase"/>
    <property type="match status" value="1"/>
</dbReference>
<organism evidence="8 9">
    <name type="scientific">Sphingomonas alba</name>
    <dbReference type="NCBI Taxonomy" id="2908208"/>
    <lineage>
        <taxon>Bacteria</taxon>
        <taxon>Pseudomonadati</taxon>
        <taxon>Pseudomonadota</taxon>
        <taxon>Alphaproteobacteria</taxon>
        <taxon>Sphingomonadales</taxon>
        <taxon>Sphingomonadaceae</taxon>
        <taxon>Sphingomonas</taxon>
    </lineage>
</organism>
<dbReference type="EMBL" id="JAMGBD010000002">
    <property type="protein sequence ID" value="MCL6684771.1"/>
    <property type="molecule type" value="Genomic_DNA"/>
</dbReference>
<comment type="caution">
    <text evidence="8">The sequence shown here is derived from an EMBL/GenBank/DDBJ whole genome shotgun (WGS) entry which is preliminary data.</text>
</comment>
<dbReference type="RefSeq" id="WP_249849165.1">
    <property type="nucleotide sequence ID" value="NZ_JAMGBD010000002.1"/>
</dbReference>
<dbReference type="PANTHER" id="PTHR11236:SF50">
    <property type="entry name" value="AMINODEOXYCHORISMATE SYNTHASE COMPONENT 1"/>
    <property type="match status" value="1"/>
</dbReference>
<evidence type="ECO:0000256" key="1">
    <source>
        <dbReference type="ARBA" id="ARBA00001933"/>
    </source>
</evidence>
<evidence type="ECO:0000313" key="8">
    <source>
        <dbReference type="EMBL" id="MCL6684771.1"/>
    </source>
</evidence>
<evidence type="ECO:0000256" key="3">
    <source>
        <dbReference type="ARBA" id="ARBA00014472"/>
    </source>
</evidence>
<dbReference type="InterPro" id="IPR043131">
    <property type="entry name" value="BCAT-like_N"/>
</dbReference>
<comment type="similarity">
    <text evidence="2 5">Belongs to the class-IV pyridoxal-phosphate-dependent aminotransferase family.</text>
</comment>
<evidence type="ECO:0000256" key="5">
    <source>
        <dbReference type="RuleBase" id="RU004106"/>
    </source>
</evidence>
<dbReference type="Proteomes" id="UP001165363">
    <property type="component" value="Unassembled WGS sequence"/>
</dbReference>
<dbReference type="InterPro" id="IPR015890">
    <property type="entry name" value="Chorismate_C"/>
</dbReference>
<dbReference type="PANTHER" id="PTHR11236">
    <property type="entry name" value="AMINOBENZOATE/ANTHRANILATE SYNTHASE"/>
    <property type="match status" value="1"/>
</dbReference>
<dbReference type="InterPro" id="IPR001544">
    <property type="entry name" value="Aminotrans_IV"/>
</dbReference>
<dbReference type="Pfam" id="PF01063">
    <property type="entry name" value="Aminotran_4"/>
    <property type="match status" value="1"/>
</dbReference>